<dbReference type="AlphaFoldDB" id="A0A133KT27"/>
<evidence type="ECO:0000259" key="2">
    <source>
        <dbReference type="Pfam" id="PF09851"/>
    </source>
</evidence>
<dbReference type="Proteomes" id="UP000070092">
    <property type="component" value="Unassembled WGS sequence"/>
</dbReference>
<feature type="region of interest" description="Disordered" evidence="1">
    <location>
        <begin position="352"/>
        <end position="390"/>
    </location>
</feature>
<organism evidence="4 5">
    <name type="scientific">Bifidobacterium bifidum</name>
    <dbReference type="NCBI Taxonomy" id="1681"/>
    <lineage>
        <taxon>Bacteria</taxon>
        <taxon>Bacillati</taxon>
        <taxon>Actinomycetota</taxon>
        <taxon>Actinomycetes</taxon>
        <taxon>Bifidobacteriales</taxon>
        <taxon>Bifidobacteriaceae</taxon>
        <taxon>Bifidobacterium</taxon>
    </lineage>
</organism>
<evidence type="ECO:0000256" key="1">
    <source>
        <dbReference type="SAM" id="MobiDB-lite"/>
    </source>
</evidence>
<accession>A0A133KT27</accession>
<name>A0A133KT27_BIFBI</name>
<feature type="domain" description="SPFH" evidence="3">
    <location>
        <begin position="135"/>
        <end position="291"/>
    </location>
</feature>
<dbReference type="CDD" id="cd03408">
    <property type="entry name" value="SPFH_like_u1"/>
    <property type="match status" value="1"/>
</dbReference>
<dbReference type="PATRIC" id="fig|1681.53.peg.210"/>
<evidence type="ECO:0000313" key="5">
    <source>
        <dbReference type="Proteomes" id="UP000070092"/>
    </source>
</evidence>
<protein>
    <recommendedName>
        <fullName evidence="6">Virion core protein</fullName>
    </recommendedName>
</protein>
<comment type="caution">
    <text evidence="4">The sequence shown here is derived from an EMBL/GenBank/DDBJ whole genome shotgun (WGS) entry which is preliminary data.</text>
</comment>
<dbReference type="EMBL" id="LRPO01000006">
    <property type="protein sequence ID" value="KWZ82666.1"/>
    <property type="molecule type" value="Genomic_DNA"/>
</dbReference>
<evidence type="ECO:0000259" key="3">
    <source>
        <dbReference type="Pfam" id="PF13421"/>
    </source>
</evidence>
<sequence length="433" mass="46617">MQATRMAAHPRLREKTRRKHMAIIKAFAGALGGTFADLWKDIITAGRFDEYVVVAPGVPRGTNNGRGSNEYGSEGVISNGSHIYVPENTAAFIFSESGIENVITEPGGYEYRDGEKSVLAGDGIGSLFSSVASRFTFGGQPVETKYVAFVNLREIRGIKFGTPAPLVYNDKFYGVDLEIRARGTMSLKVTDPVRFVRNYVPANVTSYAFDNPKAREQILSEFVQSFIVAINSLSDQYRISQLPAHANDIATRVRNDETNAGTWRNRFGFEVSGVGIESIEFDEESRQLVRQFASNKMNVSAYEGVSQTAGNMAAQQQIAQGIQNNGFGDGGGMLLGMNMAQAINPMTAAPAAPMPMAAQPQPQQPQPQTALAAESTGGADTATSGAGAAAPSHAASMSVAEQVETLKKLKELVDIGILSQEEFDMKKHEVLGL</sequence>
<evidence type="ECO:0008006" key="6">
    <source>
        <dbReference type="Google" id="ProtNLM"/>
    </source>
</evidence>
<proteinExistence type="predicted"/>
<dbReference type="InterPro" id="IPR033880">
    <property type="entry name" value="SPFH_YdjI"/>
</dbReference>
<dbReference type="Pfam" id="PF13421">
    <property type="entry name" value="Band_7_1"/>
    <property type="match status" value="1"/>
</dbReference>
<dbReference type="PANTHER" id="PTHR37826">
    <property type="entry name" value="FLOTILLIN BAND_7_5 DOMAIN PROTEIN"/>
    <property type="match status" value="1"/>
</dbReference>
<feature type="domain" description="SHOCT" evidence="2">
    <location>
        <begin position="405"/>
        <end position="431"/>
    </location>
</feature>
<dbReference type="PANTHER" id="PTHR37826:SF2">
    <property type="entry name" value="ZINC-RIBBON DOMAIN-CONTAINING PROTEIN"/>
    <property type="match status" value="1"/>
</dbReference>
<dbReference type="InterPro" id="IPR018649">
    <property type="entry name" value="SHOCT"/>
</dbReference>
<evidence type="ECO:0000313" key="4">
    <source>
        <dbReference type="EMBL" id="KWZ82666.1"/>
    </source>
</evidence>
<dbReference type="Pfam" id="PF09851">
    <property type="entry name" value="SHOCT"/>
    <property type="match status" value="1"/>
</dbReference>
<reference evidence="4 5" key="1">
    <citation type="submission" date="2016-01" db="EMBL/GenBank/DDBJ databases">
        <authorList>
            <person name="Oliw E.H."/>
        </authorList>
    </citation>
    <scope>NUCLEOTIDE SEQUENCE [LARGE SCALE GENOMIC DNA]</scope>
    <source>
        <strain evidence="4 5">MJR8628B</strain>
    </source>
</reference>
<gene>
    <name evidence="4" type="ORF">HMPREF3196_00216</name>
</gene>